<proteinExistence type="predicted"/>
<sequence length="206" mass="23633">MSFSRLTYDTDAYKHSLNESTQPGKYSIQPFAFSRDDHCFSETPEQRVRAGRVFKNFETNDLVDIESDLYGTTRKWSNNPKQKFPYVKGDFKNAPKYPESCKNSQESTSTRLEAPQFKRGQSVDRFHSQCLNPQQLNRIRSNMYIGANTRLYNRDNYVPQIPTPTDQGAALPKAKAAKPAMNCQCTLVDGRDDKSFKLNKVFCKST</sequence>
<organism evidence="1">
    <name type="scientific">marine metagenome</name>
    <dbReference type="NCBI Taxonomy" id="408172"/>
    <lineage>
        <taxon>unclassified sequences</taxon>
        <taxon>metagenomes</taxon>
        <taxon>ecological metagenomes</taxon>
    </lineage>
</organism>
<dbReference type="AlphaFoldDB" id="A0A381YAC1"/>
<protein>
    <submittedName>
        <fullName evidence="1">Uncharacterized protein</fullName>
    </submittedName>
</protein>
<name>A0A381YAC1_9ZZZZ</name>
<evidence type="ECO:0000313" key="1">
    <source>
        <dbReference type="EMBL" id="SVA73433.1"/>
    </source>
</evidence>
<gene>
    <name evidence="1" type="ORF">METZ01_LOCUS126287</name>
</gene>
<dbReference type="EMBL" id="UINC01017649">
    <property type="protein sequence ID" value="SVA73433.1"/>
    <property type="molecule type" value="Genomic_DNA"/>
</dbReference>
<accession>A0A381YAC1</accession>
<reference evidence="1" key="1">
    <citation type="submission" date="2018-05" db="EMBL/GenBank/DDBJ databases">
        <authorList>
            <person name="Lanie J.A."/>
            <person name="Ng W.-L."/>
            <person name="Kazmierczak K.M."/>
            <person name="Andrzejewski T.M."/>
            <person name="Davidsen T.M."/>
            <person name="Wayne K.J."/>
            <person name="Tettelin H."/>
            <person name="Glass J.I."/>
            <person name="Rusch D."/>
            <person name="Podicherti R."/>
            <person name="Tsui H.-C.T."/>
            <person name="Winkler M.E."/>
        </authorList>
    </citation>
    <scope>NUCLEOTIDE SEQUENCE</scope>
</reference>